<proteinExistence type="predicted"/>
<keyword evidence="3" id="KW-1185">Reference proteome</keyword>
<dbReference type="Gene3D" id="1.20.120.520">
    <property type="entry name" value="nmb1532 protein domain like"/>
    <property type="match status" value="1"/>
</dbReference>
<dbReference type="AlphaFoldDB" id="A0A931J4X3"/>
<name>A0A931J4X3_9BURK</name>
<dbReference type="InterPro" id="IPR045808">
    <property type="entry name" value="Hr_FBXL5"/>
</dbReference>
<dbReference type="Pfam" id="PF01814">
    <property type="entry name" value="Hemerythrin"/>
    <property type="match status" value="1"/>
</dbReference>
<dbReference type="CDD" id="cd12109">
    <property type="entry name" value="Hr_FBXL5"/>
    <property type="match status" value="1"/>
</dbReference>
<reference evidence="2" key="1">
    <citation type="submission" date="2020-12" db="EMBL/GenBank/DDBJ databases">
        <title>The genome sequence of Inhella sp. 1Y17.</title>
        <authorList>
            <person name="Liu Y."/>
        </authorList>
    </citation>
    <scope>NUCLEOTIDE SEQUENCE</scope>
    <source>
        <strain evidence="2">1Y17</strain>
    </source>
</reference>
<sequence length="231" mass="25448">MTTAQRLDLYAPIHKALRLFMADTLTRLGRLDVDCAAERSQVLAQLQELLQECESHLRHENEFVHTALEARRPGASARIGAEHEGHVDAIAGLQAEGQALAQQPSAAAALHLYRRLSRFVAENFEHMLEEETRHNALLWELYSDAELEALHQRLLASIPADEMLRTLRWMVPALSPAERAGLLGGMPPPVRQVVLEHVQPHLDAHGWSKLCAAVGAPAVVPLPAHVTPVSA</sequence>
<gene>
    <name evidence="2" type="ORF">I7X39_08415</name>
</gene>
<evidence type="ECO:0000313" key="2">
    <source>
        <dbReference type="EMBL" id="MBH9576927.1"/>
    </source>
</evidence>
<comment type="caution">
    <text evidence="2">The sequence shown here is derived from an EMBL/GenBank/DDBJ whole genome shotgun (WGS) entry which is preliminary data.</text>
</comment>
<dbReference type="Proteomes" id="UP000613266">
    <property type="component" value="Unassembled WGS sequence"/>
</dbReference>
<dbReference type="RefSeq" id="WP_198110582.1">
    <property type="nucleotide sequence ID" value="NZ_JAEDAK010000005.1"/>
</dbReference>
<accession>A0A931J4X3</accession>
<dbReference type="EMBL" id="JAEDAK010000005">
    <property type="protein sequence ID" value="MBH9576927.1"/>
    <property type="molecule type" value="Genomic_DNA"/>
</dbReference>
<feature type="domain" description="Hemerythrin-like" evidence="1">
    <location>
        <begin position="14"/>
        <end position="132"/>
    </location>
</feature>
<dbReference type="GO" id="GO:0006879">
    <property type="term" value="P:intracellular iron ion homeostasis"/>
    <property type="evidence" value="ECO:0007669"/>
    <property type="project" value="InterPro"/>
</dbReference>
<protein>
    <submittedName>
        <fullName evidence="2">Hemerythrin domain-containing protein</fullName>
    </submittedName>
</protein>
<organism evidence="2 3">
    <name type="scientific">Inhella proteolytica</name>
    <dbReference type="NCBI Taxonomy" id="2795029"/>
    <lineage>
        <taxon>Bacteria</taxon>
        <taxon>Pseudomonadati</taxon>
        <taxon>Pseudomonadota</taxon>
        <taxon>Betaproteobacteria</taxon>
        <taxon>Burkholderiales</taxon>
        <taxon>Sphaerotilaceae</taxon>
        <taxon>Inhella</taxon>
    </lineage>
</organism>
<evidence type="ECO:0000313" key="3">
    <source>
        <dbReference type="Proteomes" id="UP000613266"/>
    </source>
</evidence>
<evidence type="ECO:0000259" key="1">
    <source>
        <dbReference type="Pfam" id="PF01814"/>
    </source>
</evidence>
<dbReference type="InterPro" id="IPR012312">
    <property type="entry name" value="Hemerythrin-like"/>
</dbReference>